<proteinExistence type="inferred from homology"/>
<dbReference type="PANTHER" id="PTHR10796:SF187">
    <property type="entry name" value="SSD DOMAIN-CONTAINING PROTEIN"/>
    <property type="match status" value="1"/>
</dbReference>
<feature type="compositionally biased region" description="Basic and acidic residues" evidence="2">
    <location>
        <begin position="1184"/>
        <end position="1207"/>
    </location>
</feature>
<dbReference type="InterPro" id="IPR051697">
    <property type="entry name" value="Patched_domain-protein"/>
</dbReference>
<dbReference type="PANTHER" id="PTHR10796">
    <property type="entry name" value="PATCHED-RELATED"/>
    <property type="match status" value="1"/>
</dbReference>
<feature type="compositionally biased region" description="Polar residues" evidence="2">
    <location>
        <begin position="1"/>
        <end position="11"/>
    </location>
</feature>
<dbReference type="WBParaSite" id="DME_0000082001-mRNA-1">
    <property type="protein sequence ID" value="DME_0000082001-mRNA-1"/>
    <property type="gene ID" value="DME_0000082001"/>
</dbReference>
<feature type="region of interest" description="Disordered" evidence="2">
    <location>
        <begin position="1107"/>
        <end position="1126"/>
    </location>
</feature>
<comment type="similarity">
    <text evidence="1">Belongs to the patched family.</text>
</comment>
<feature type="compositionally biased region" description="Basic and acidic residues" evidence="2">
    <location>
        <begin position="48"/>
        <end position="62"/>
    </location>
</feature>
<protein>
    <submittedName>
        <fullName evidence="7">SSD domain-containing protein</fullName>
    </submittedName>
</protein>
<dbReference type="SUPFAM" id="SSF82866">
    <property type="entry name" value="Multidrug efflux transporter AcrB transmembrane domain"/>
    <property type="match status" value="2"/>
</dbReference>
<organism evidence="5 7">
    <name type="scientific">Dracunculus medinensis</name>
    <name type="common">Guinea worm</name>
    <dbReference type="NCBI Taxonomy" id="318479"/>
    <lineage>
        <taxon>Eukaryota</taxon>
        <taxon>Metazoa</taxon>
        <taxon>Ecdysozoa</taxon>
        <taxon>Nematoda</taxon>
        <taxon>Chromadorea</taxon>
        <taxon>Rhabditida</taxon>
        <taxon>Spirurina</taxon>
        <taxon>Dracunculoidea</taxon>
        <taxon>Dracunculidae</taxon>
        <taxon>Dracunculus</taxon>
    </lineage>
</organism>
<accession>A0A158Q2T9</accession>
<evidence type="ECO:0000313" key="5">
    <source>
        <dbReference type="Proteomes" id="UP000038040"/>
    </source>
</evidence>
<dbReference type="GO" id="GO:0030659">
    <property type="term" value="C:cytoplasmic vesicle membrane"/>
    <property type="evidence" value="ECO:0007669"/>
    <property type="project" value="TreeGrafter"/>
</dbReference>
<sequence length="1261" mass="142780">MTSGQLEQTTIRNDEKDRLKNSSEKGANATTDSLTNSDGKSQSSAKYKSLEKNKSTTSDAEKPLASLGKNSEDLESESSSSPQQKHSQKALMKRITNEMQIAHYEKGDRQLTIPNIINETAYKTRYKPVCKIYTFRFVEFGLRRALWYLGGAVAAKKMFFLVIPILLALLSLIGPIIHWKSLKFTVPFDSFISRFSTAFPSSGHTDLHVKPNMVSDFNGTNPIFNSVKRNSFADFGFILKTRFILILILNIIKLKSRTSIVNEATFDIYKHLSRIIQNITIKYESNNLSWNDLCRSSCKPENDIIEQILTTGSKLTLTFPEMLLSTKDVGENISRFFLGLTIGGVQTDTDGTITHARALGQKFALKNNFRPQILANWNQEYRQKLLNEVSTVRKQAQADIYWWSYHDFIAAVSLTLKETAIILPISATTLVVICLIGSFGSNGYQSKPVLGLLIGIILVVSCIAGYAVQLAGAAHVNAIAYPVFFILSGIGLLILFCLENTWLKYSNAACDPIEKLSLIMSWDGPSSVIASLTLIISFTVVGATTTNPYLQYVSFVLAAGVAVLLIFALLFFIVFLYITGRQETKGVKWYQCFRSGDNQFAPRMIGDFDECSITLLHDKMMDTKMSLPRAIANLVSNPYLRCPVAFIFAIYLVFAFWGWKNLSIDLREEFFVPKESESRRYIDNFRELFGSYEQYIELVFDEPIDYFDIYRRDEIFSLIDFPQENQMAIRSVSWLKDFNKFESSTIYDINPDTFVPIISLVFLTTDNYKKYQSDIVFDKFQTRITSSRMYIELTAKGVQQRITLIEEILDRAKAIGIPLTIKAPFVFSLQHDLQIISTMTCACAVLLGCICGLSLFLYGIPSLTILVLLSNISVIVGVVGYAVHWAIPINILTFSIALCGNGFTTTVVLYFCYNYVIAGKTQKTGDLRVQYSFQSCFLPITLACFVPLITYLPLMQIDAPIVIHIFQILLLTSSITYMHFLLFIPSTMIFLTEQIPSFFASVQTSCEDCCCYCFEVEEDSGSIYYIPSGEQGLDVERIHSFGSFSYLLIYAFTNFRNYTYELSATSPTGMLLPPHPGYFPLAAPVIAPDVLPYRPSNTITTIEVDGYQSNPTHNYSEPSVSVPATPRMPIQTPRLERHHRLHEQIEEQPSVNGDTIYEAPPSPSMQIKNEQSGRRSHERRRSLERKPPKCDYRDNYVDDRSEKGDSTIEMRSNWRQYLINGTLHQPPPNLATCQSMLYYSTPSYNSKSVNPMYNSRNRRKF</sequence>
<dbReference type="Gene3D" id="1.20.1640.10">
    <property type="entry name" value="Multidrug efflux transporter AcrB transmembrane domain"/>
    <property type="match status" value="1"/>
</dbReference>
<feature type="compositionally biased region" description="Polar residues" evidence="2">
    <location>
        <begin position="1107"/>
        <end position="1119"/>
    </location>
</feature>
<dbReference type="GO" id="GO:0005886">
    <property type="term" value="C:plasma membrane"/>
    <property type="evidence" value="ECO:0007669"/>
    <property type="project" value="TreeGrafter"/>
</dbReference>
<keyword evidence="6" id="KW-1185">Reference proteome</keyword>
<reference evidence="7" key="1">
    <citation type="submission" date="2016-04" db="UniProtKB">
        <authorList>
            <consortium name="WormBaseParasite"/>
        </authorList>
    </citation>
    <scope>IDENTIFICATION</scope>
</reference>
<evidence type="ECO:0000259" key="3">
    <source>
        <dbReference type="PROSITE" id="PS50156"/>
    </source>
</evidence>
<feature type="domain" description="SSD" evidence="3">
    <location>
        <begin position="419"/>
        <end position="578"/>
    </location>
</feature>
<evidence type="ECO:0000313" key="4">
    <source>
        <dbReference type="EMBL" id="VDN55207.1"/>
    </source>
</evidence>
<dbReference type="Proteomes" id="UP000038040">
    <property type="component" value="Unplaced"/>
</dbReference>
<evidence type="ECO:0000313" key="7">
    <source>
        <dbReference type="WBParaSite" id="DME_0000082001-mRNA-1"/>
    </source>
</evidence>
<feature type="compositionally biased region" description="Basic residues" evidence="2">
    <location>
        <begin position="1174"/>
        <end position="1183"/>
    </location>
</feature>
<dbReference type="GO" id="GO:0018996">
    <property type="term" value="P:molting cycle, collagen and cuticulin-based cuticle"/>
    <property type="evidence" value="ECO:0007669"/>
    <property type="project" value="TreeGrafter"/>
</dbReference>
<dbReference type="GO" id="GO:0006897">
    <property type="term" value="P:endocytosis"/>
    <property type="evidence" value="ECO:0007669"/>
    <property type="project" value="TreeGrafter"/>
</dbReference>
<dbReference type="InterPro" id="IPR000731">
    <property type="entry name" value="SSD"/>
</dbReference>
<feature type="compositionally biased region" description="Polar residues" evidence="2">
    <location>
        <begin position="24"/>
        <end position="46"/>
    </location>
</feature>
<feature type="region of interest" description="Disordered" evidence="2">
    <location>
        <begin position="1143"/>
        <end position="1207"/>
    </location>
</feature>
<dbReference type="EMBL" id="UYYG01001151">
    <property type="protein sequence ID" value="VDN55207.1"/>
    <property type="molecule type" value="Genomic_DNA"/>
</dbReference>
<dbReference type="OrthoDB" id="5854469at2759"/>
<dbReference type="PROSITE" id="PS50156">
    <property type="entry name" value="SSD"/>
    <property type="match status" value="1"/>
</dbReference>
<feature type="region of interest" description="Disordered" evidence="2">
    <location>
        <begin position="1"/>
        <end position="91"/>
    </location>
</feature>
<feature type="compositionally biased region" description="Basic and acidic residues" evidence="2">
    <location>
        <begin position="12"/>
        <end position="23"/>
    </location>
</feature>
<evidence type="ECO:0000256" key="1">
    <source>
        <dbReference type="ARBA" id="ARBA00005585"/>
    </source>
</evidence>
<name>A0A158Q2T9_DRAME</name>
<dbReference type="AlphaFoldDB" id="A0A158Q2T9"/>
<dbReference type="Proteomes" id="UP000274756">
    <property type="component" value="Unassembled WGS sequence"/>
</dbReference>
<evidence type="ECO:0000313" key="6">
    <source>
        <dbReference type="Proteomes" id="UP000274756"/>
    </source>
</evidence>
<evidence type="ECO:0000256" key="2">
    <source>
        <dbReference type="SAM" id="MobiDB-lite"/>
    </source>
</evidence>
<reference evidence="4 6" key="2">
    <citation type="submission" date="2018-11" db="EMBL/GenBank/DDBJ databases">
        <authorList>
            <consortium name="Pathogen Informatics"/>
        </authorList>
    </citation>
    <scope>NUCLEOTIDE SEQUENCE [LARGE SCALE GENOMIC DNA]</scope>
</reference>
<gene>
    <name evidence="4" type="ORF">DME_LOCUS5180</name>
</gene>